<gene>
    <name evidence="3" type="ORF">SETIT_5G292900v2</name>
</gene>
<protein>
    <submittedName>
        <fullName evidence="3">Uncharacterized protein</fullName>
    </submittedName>
</protein>
<keyword evidence="1" id="KW-1133">Transmembrane helix</keyword>
<proteinExistence type="predicted"/>
<keyword evidence="1" id="KW-0472">Membrane</keyword>
<feature type="signal peptide" evidence="2">
    <location>
        <begin position="1"/>
        <end position="21"/>
    </location>
</feature>
<evidence type="ECO:0000313" key="3">
    <source>
        <dbReference type="EMBL" id="RCV27029.1"/>
    </source>
</evidence>
<dbReference type="AlphaFoldDB" id="A0A368RA27"/>
<feature type="transmembrane region" description="Helical" evidence="1">
    <location>
        <begin position="6"/>
        <end position="32"/>
    </location>
</feature>
<reference evidence="3" key="1">
    <citation type="journal article" date="2012" name="Nat. Biotechnol.">
        <title>Reference genome sequence of the model plant Setaria.</title>
        <authorList>
            <person name="Bennetzen J.L."/>
            <person name="Schmutz J."/>
            <person name="Wang H."/>
            <person name="Percifield R."/>
            <person name="Hawkins J."/>
            <person name="Pontaroli A.C."/>
            <person name="Estep M."/>
            <person name="Feng L."/>
            <person name="Vaughn J.N."/>
            <person name="Grimwood J."/>
            <person name="Jenkins J."/>
            <person name="Barry K."/>
            <person name="Lindquist E."/>
            <person name="Hellsten U."/>
            <person name="Deshpande S."/>
            <person name="Wang X."/>
            <person name="Wu X."/>
            <person name="Mitros T."/>
            <person name="Triplett J."/>
            <person name="Yang X."/>
            <person name="Ye C.Y."/>
            <person name="Mauro-Herrera M."/>
            <person name="Wang L."/>
            <person name="Li P."/>
            <person name="Sharma M."/>
            <person name="Sharma R."/>
            <person name="Ronald P.C."/>
            <person name="Panaud O."/>
            <person name="Kellogg E.A."/>
            <person name="Brutnell T.P."/>
            <person name="Doust A.N."/>
            <person name="Tuskan G.A."/>
            <person name="Rokhsar D."/>
            <person name="Devos K.M."/>
        </authorList>
    </citation>
    <scope>NUCLEOTIDE SEQUENCE [LARGE SCALE GENOMIC DNA]</scope>
    <source>
        <strain evidence="3">Yugu1</strain>
    </source>
</reference>
<feature type="transmembrane region" description="Helical" evidence="1">
    <location>
        <begin position="52"/>
        <end position="69"/>
    </location>
</feature>
<sequence length="122" mass="14130">MAVRTLWMIIMVMVVFHFGLAGEPVSHCAYLLTYLKPDPKLYLDYSEFNLELCLYSVFGTATAFIWLYHPNICVALQYKSTSYILGFLRGVEVYQWIVPKFAAWLRKVEGAEEATGPERYDE</sequence>
<keyword evidence="2" id="KW-0732">Signal</keyword>
<dbReference type="OrthoDB" id="665483at2759"/>
<organism evidence="3">
    <name type="scientific">Setaria italica</name>
    <name type="common">Foxtail millet</name>
    <name type="synonym">Panicum italicum</name>
    <dbReference type="NCBI Taxonomy" id="4555"/>
    <lineage>
        <taxon>Eukaryota</taxon>
        <taxon>Viridiplantae</taxon>
        <taxon>Streptophyta</taxon>
        <taxon>Embryophyta</taxon>
        <taxon>Tracheophyta</taxon>
        <taxon>Spermatophyta</taxon>
        <taxon>Magnoliopsida</taxon>
        <taxon>Liliopsida</taxon>
        <taxon>Poales</taxon>
        <taxon>Poaceae</taxon>
        <taxon>PACMAD clade</taxon>
        <taxon>Panicoideae</taxon>
        <taxon>Panicodae</taxon>
        <taxon>Paniceae</taxon>
        <taxon>Cenchrinae</taxon>
        <taxon>Setaria</taxon>
    </lineage>
</organism>
<keyword evidence="1" id="KW-0812">Transmembrane</keyword>
<evidence type="ECO:0000256" key="2">
    <source>
        <dbReference type="SAM" id="SignalP"/>
    </source>
</evidence>
<reference evidence="3" key="2">
    <citation type="submission" date="2015-07" db="EMBL/GenBank/DDBJ databases">
        <authorList>
            <person name="Noorani M."/>
        </authorList>
    </citation>
    <scope>NUCLEOTIDE SEQUENCE</scope>
    <source>
        <strain evidence="3">Yugu1</strain>
    </source>
</reference>
<accession>A0A368RA27</accession>
<evidence type="ECO:0000256" key="1">
    <source>
        <dbReference type="SAM" id="Phobius"/>
    </source>
</evidence>
<feature type="chain" id="PRO_5016647766" evidence="2">
    <location>
        <begin position="22"/>
        <end position="122"/>
    </location>
</feature>
<dbReference type="EMBL" id="CM003532">
    <property type="protein sequence ID" value="RCV27029.1"/>
    <property type="molecule type" value="Genomic_DNA"/>
</dbReference>
<name>A0A368RA27_SETIT</name>